<organism evidence="2 3">
    <name type="scientific">Hamadaea flava</name>
    <dbReference type="NCBI Taxonomy" id="1742688"/>
    <lineage>
        <taxon>Bacteria</taxon>
        <taxon>Bacillati</taxon>
        <taxon>Actinomycetota</taxon>
        <taxon>Actinomycetes</taxon>
        <taxon>Micromonosporales</taxon>
        <taxon>Micromonosporaceae</taxon>
        <taxon>Hamadaea</taxon>
    </lineage>
</organism>
<dbReference type="Proteomes" id="UP001595816">
    <property type="component" value="Unassembled WGS sequence"/>
</dbReference>
<dbReference type="PROSITE" id="PS50995">
    <property type="entry name" value="HTH_MARR_2"/>
    <property type="match status" value="1"/>
</dbReference>
<dbReference type="PRINTS" id="PR00598">
    <property type="entry name" value="HTHMARR"/>
</dbReference>
<comment type="caution">
    <text evidence="2">The sequence shown here is derived from an EMBL/GenBank/DDBJ whole genome shotgun (WGS) entry which is preliminary data.</text>
</comment>
<reference evidence="3" key="1">
    <citation type="journal article" date="2019" name="Int. J. Syst. Evol. Microbiol.">
        <title>The Global Catalogue of Microorganisms (GCM) 10K type strain sequencing project: providing services to taxonomists for standard genome sequencing and annotation.</title>
        <authorList>
            <consortium name="The Broad Institute Genomics Platform"/>
            <consortium name="The Broad Institute Genome Sequencing Center for Infectious Disease"/>
            <person name="Wu L."/>
            <person name="Ma J."/>
        </authorList>
    </citation>
    <scope>NUCLEOTIDE SEQUENCE [LARGE SCALE GENOMIC DNA]</scope>
    <source>
        <strain evidence="3">CGMCC 4.7289</strain>
    </source>
</reference>
<feature type="domain" description="HTH marR-type" evidence="1">
    <location>
        <begin position="1"/>
        <end position="140"/>
    </location>
</feature>
<dbReference type="RefSeq" id="WP_253760877.1">
    <property type="nucleotide sequence ID" value="NZ_JAMZDZ010000001.1"/>
</dbReference>
<proteinExistence type="predicted"/>
<dbReference type="Pfam" id="PF01047">
    <property type="entry name" value="MarR"/>
    <property type="match status" value="1"/>
</dbReference>
<dbReference type="SUPFAM" id="SSF46785">
    <property type="entry name" value="Winged helix' DNA-binding domain"/>
    <property type="match status" value="1"/>
</dbReference>
<evidence type="ECO:0000313" key="2">
    <source>
        <dbReference type="EMBL" id="MFC4133323.1"/>
    </source>
</evidence>
<evidence type="ECO:0000313" key="3">
    <source>
        <dbReference type="Proteomes" id="UP001595816"/>
    </source>
</evidence>
<name>A0ABV8LSJ6_9ACTN</name>
<keyword evidence="3" id="KW-1185">Reference proteome</keyword>
<dbReference type="SMART" id="SM00347">
    <property type="entry name" value="HTH_MARR"/>
    <property type="match status" value="1"/>
</dbReference>
<dbReference type="PANTHER" id="PTHR33164">
    <property type="entry name" value="TRANSCRIPTIONAL REGULATOR, MARR FAMILY"/>
    <property type="match status" value="1"/>
</dbReference>
<dbReference type="InterPro" id="IPR039422">
    <property type="entry name" value="MarR/SlyA-like"/>
</dbReference>
<accession>A0ABV8LSJ6</accession>
<dbReference type="PANTHER" id="PTHR33164:SF43">
    <property type="entry name" value="HTH-TYPE TRANSCRIPTIONAL REPRESSOR YETL"/>
    <property type="match status" value="1"/>
</dbReference>
<gene>
    <name evidence="2" type="ORF">ACFOZ4_22160</name>
</gene>
<dbReference type="Gene3D" id="1.10.10.10">
    <property type="entry name" value="Winged helix-like DNA-binding domain superfamily/Winged helix DNA-binding domain"/>
    <property type="match status" value="1"/>
</dbReference>
<protein>
    <submittedName>
        <fullName evidence="2">MarR family winged helix-turn-helix transcriptional regulator</fullName>
    </submittedName>
</protein>
<dbReference type="InterPro" id="IPR000835">
    <property type="entry name" value="HTH_MarR-typ"/>
</dbReference>
<sequence>MTSKDAAIARIMAGQRQFQLAMARDRTNPFFAVNLTMSQLKILFALRLHGGQGGHELAQKMGVSPATMTGIVDRLVAGRYVSRREDPHDRRVRLVELTERGTTIVDDIMTVGEEHSRRILARLSVDELSVVADAMDILGRALVEDATAAESERDTA</sequence>
<dbReference type="InterPro" id="IPR036390">
    <property type="entry name" value="WH_DNA-bd_sf"/>
</dbReference>
<dbReference type="EMBL" id="JBHSAY010000010">
    <property type="protein sequence ID" value="MFC4133323.1"/>
    <property type="molecule type" value="Genomic_DNA"/>
</dbReference>
<evidence type="ECO:0000259" key="1">
    <source>
        <dbReference type="PROSITE" id="PS50995"/>
    </source>
</evidence>
<dbReference type="InterPro" id="IPR036388">
    <property type="entry name" value="WH-like_DNA-bd_sf"/>
</dbReference>